<dbReference type="Proteomes" id="UP000232323">
    <property type="component" value="Unassembled WGS sequence"/>
</dbReference>
<dbReference type="EMBL" id="BEGY01000025">
    <property type="protein sequence ID" value="GAX77458.1"/>
    <property type="molecule type" value="Genomic_DNA"/>
</dbReference>
<feature type="compositionally biased region" description="Acidic residues" evidence="1">
    <location>
        <begin position="478"/>
        <end position="488"/>
    </location>
</feature>
<feature type="region of interest" description="Disordered" evidence="1">
    <location>
        <begin position="444"/>
        <end position="500"/>
    </location>
</feature>
<evidence type="ECO:0000313" key="2">
    <source>
        <dbReference type="EMBL" id="GAX77458.1"/>
    </source>
</evidence>
<feature type="compositionally biased region" description="Polar residues" evidence="1">
    <location>
        <begin position="140"/>
        <end position="154"/>
    </location>
</feature>
<dbReference type="AlphaFoldDB" id="A0A250X311"/>
<sequence>MTAPKHGRRAAKIANEAGFEPVPLPHSNDTVFKLEVRVNQDTKILKLPPQLLSNEYSTRYLEKIGVKPTKSTMEMVNKNIALTESCIKTTLRSKGHIQDQVLLTVPAVQHSIRIPTVISALSVAQLGLNNQEDKRRQDEQGTSSSNFSSGQTPSAKREPGRPVSSNESFRAMASPFLHPFNLDTRVAKENIERIRRRYNKEMGLPKGARSRREEEVDSNAFMPGGEVCQELVQELIVTPELILTVMAPLEAALLDWYKVQAAETLKGRLSKEDFQSTLELLASDSTINFFATTINFLHEEFIKSSPLYSRELELKVANESRMSRLGSRRSTVMSCGPTPNISRPMALQQYDLGYRIFVEEKMMVMREEKWEREQNPPLSVRRTRATVKAPVPSMMELPSGSLQRGLSSLAPEVEPSSLSRAHSHALIECNLGRPSVTFQVGKASSTKGLDSLSSTKGLDSFSKHSSAAPSLSEHDIIEEGNEEEEEEGDRYVLTDKDGNPMLEDAPMPVRRSLRYLSSAFALSSAALARTILEGLGAEDTDYLQRTRLFALQKEFAALYQQQRQNRAGMFFCLPLFLLFLRISVTLLFSSLYPMWSKSEQGKETLEKMDATLIQMLDPHGYLERSLSLVESSPAAVSILAKYPHKSHEAERSHFSDISPLLRAALPEPSSAAARRMLVTYGSKSKGASKVKAELTEAQREALYQDARKLAASHKSNLRKIGEPVQHTTRDSWIVKPDS</sequence>
<feature type="compositionally biased region" description="Basic and acidic residues" evidence="1">
    <location>
        <begin position="489"/>
        <end position="498"/>
    </location>
</feature>
<protein>
    <submittedName>
        <fullName evidence="2">Uncharacterized protein</fullName>
    </submittedName>
</protein>
<comment type="caution">
    <text evidence="2">The sequence shown here is derived from an EMBL/GenBank/DDBJ whole genome shotgun (WGS) entry which is preliminary data.</text>
</comment>
<feature type="region of interest" description="Disordered" evidence="1">
    <location>
        <begin position="717"/>
        <end position="738"/>
    </location>
</feature>
<evidence type="ECO:0000313" key="3">
    <source>
        <dbReference type="Proteomes" id="UP000232323"/>
    </source>
</evidence>
<dbReference type="OrthoDB" id="551207at2759"/>
<proteinExistence type="predicted"/>
<keyword evidence="3" id="KW-1185">Reference proteome</keyword>
<gene>
    <name evidence="2" type="ORF">CEUSTIGMA_g4902.t1</name>
</gene>
<accession>A0A250X311</accession>
<feature type="region of interest" description="Disordered" evidence="1">
    <location>
        <begin position="131"/>
        <end position="166"/>
    </location>
</feature>
<name>A0A250X311_9CHLO</name>
<reference evidence="2 3" key="1">
    <citation type="submission" date="2017-08" db="EMBL/GenBank/DDBJ databases">
        <title>Acidophilic green algal genome provides insights into adaptation to an acidic environment.</title>
        <authorList>
            <person name="Hirooka S."/>
            <person name="Hirose Y."/>
            <person name="Kanesaki Y."/>
            <person name="Higuchi S."/>
            <person name="Fujiwara T."/>
            <person name="Onuma R."/>
            <person name="Era A."/>
            <person name="Ohbayashi R."/>
            <person name="Uzuka A."/>
            <person name="Nozaki H."/>
            <person name="Yoshikawa H."/>
            <person name="Miyagishima S.Y."/>
        </authorList>
    </citation>
    <scope>NUCLEOTIDE SEQUENCE [LARGE SCALE GENOMIC DNA]</scope>
    <source>
        <strain evidence="2 3">NIES-2499</strain>
    </source>
</reference>
<evidence type="ECO:0000256" key="1">
    <source>
        <dbReference type="SAM" id="MobiDB-lite"/>
    </source>
</evidence>
<organism evidence="2 3">
    <name type="scientific">Chlamydomonas eustigma</name>
    <dbReference type="NCBI Taxonomy" id="1157962"/>
    <lineage>
        <taxon>Eukaryota</taxon>
        <taxon>Viridiplantae</taxon>
        <taxon>Chlorophyta</taxon>
        <taxon>core chlorophytes</taxon>
        <taxon>Chlorophyceae</taxon>
        <taxon>CS clade</taxon>
        <taxon>Chlamydomonadales</taxon>
        <taxon>Chlamydomonadaceae</taxon>
        <taxon>Chlamydomonas</taxon>
    </lineage>
</organism>
<feature type="compositionally biased region" description="Polar residues" evidence="1">
    <location>
        <begin position="444"/>
        <end position="469"/>
    </location>
</feature>